<dbReference type="Proteomes" id="UP001165366">
    <property type="component" value="Unassembled WGS sequence"/>
</dbReference>
<dbReference type="PROSITE" id="PS00584">
    <property type="entry name" value="PFKB_KINASES_2"/>
    <property type="match status" value="1"/>
</dbReference>
<protein>
    <submittedName>
        <fullName evidence="7">5-dehydro-2-deoxygluconokinase</fullName>
        <ecNumber evidence="7">2.7.1.92</ecNumber>
    </submittedName>
</protein>
<dbReference type="InterPro" id="IPR029056">
    <property type="entry name" value="Ribokinase-like"/>
</dbReference>
<proteinExistence type="inferred from homology"/>
<dbReference type="GO" id="GO:0047590">
    <property type="term" value="F:5-dehydro-2-deoxygluconokinase activity"/>
    <property type="evidence" value="ECO:0007669"/>
    <property type="project" value="UniProtKB-EC"/>
</dbReference>
<comment type="caution">
    <text evidence="7">The sequence shown here is derived from an EMBL/GenBank/DDBJ whole genome shotgun (WGS) entry which is preliminary data.</text>
</comment>
<evidence type="ECO:0000259" key="6">
    <source>
        <dbReference type="Pfam" id="PF00294"/>
    </source>
</evidence>
<gene>
    <name evidence="7" type="primary">iolC</name>
    <name evidence="7" type="ORF">L6773_21065</name>
</gene>
<dbReference type="PANTHER" id="PTHR43085:SF49">
    <property type="entry name" value="5-DEHYDRO-2-DEOXYGLUCONOKINASE"/>
    <property type="match status" value="1"/>
</dbReference>
<accession>A0ABS9KJP5</accession>
<dbReference type="NCBIfam" id="TIGR04382">
    <property type="entry name" value="myo_inos_iolC_N"/>
    <property type="match status" value="1"/>
</dbReference>
<dbReference type="EMBL" id="JAKLWS010000065">
    <property type="protein sequence ID" value="MCG2591075.1"/>
    <property type="molecule type" value="Genomic_DNA"/>
</dbReference>
<keyword evidence="3" id="KW-0547">Nucleotide-binding</keyword>
<dbReference type="EC" id="2.7.1.92" evidence="7"/>
<keyword evidence="8" id="KW-1185">Reference proteome</keyword>
<organism evidence="7 8">
    <name type="scientific">Rhodohalobacter sulfatireducens</name>
    <dbReference type="NCBI Taxonomy" id="2911366"/>
    <lineage>
        <taxon>Bacteria</taxon>
        <taxon>Pseudomonadati</taxon>
        <taxon>Balneolota</taxon>
        <taxon>Balneolia</taxon>
        <taxon>Balneolales</taxon>
        <taxon>Balneolaceae</taxon>
        <taxon>Rhodohalobacter</taxon>
    </lineage>
</organism>
<evidence type="ECO:0000256" key="1">
    <source>
        <dbReference type="ARBA" id="ARBA00010688"/>
    </source>
</evidence>
<dbReference type="InterPro" id="IPR011611">
    <property type="entry name" value="PfkB_dom"/>
</dbReference>
<keyword evidence="2 7" id="KW-0808">Transferase</keyword>
<keyword evidence="5" id="KW-0067">ATP-binding</keyword>
<evidence type="ECO:0000256" key="4">
    <source>
        <dbReference type="ARBA" id="ARBA00022777"/>
    </source>
</evidence>
<feature type="domain" description="Carbohydrate kinase PfkB" evidence="6">
    <location>
        <begin position="9"/>
        <end position="325"/>
    </location>
</feature>
<evidence type="ECO:0000313" key="7">
    <source>
        <dbReference type="EMBL" id="MCG2591075.1"/>
    </source>
</evidence>
<dbReference type="Gene3D" id="2.20.150.10">
    <property type="entry name" value="putative 5-dehydro-2- deoxygluconokinase"/>
    <property type="match status" value="1"/>
</dbReference>
<name>A0ABS9KJP5_9BACT</name>
<dbReference type="CDD" id="cd01166">
    <property type="entry name" value="KdgK"/>
    <property type="match status" value="1"/>
</dbReference>
<evidence type="ECO:0000256" key="3">
    <source>
        <dbReference type="ARBA" id="ARBA00022741"/>
    </source>
</evidence>
<evidence type="ECO:0000256" key="5">
    <source>
        <dbReference type="ARBA" id="ARBA00022840"/>
    </source>
</evidence>
<dbReference type="RefSeq" id="WP_237856631.1">
    <property type="nucleotide sequence ID" value="NZ_JAKLWS010000065.1"/>
</dbReference>
<dbReference type="InterPro" id="IPR023314">
    <property type="entry name" value="Myo_inos_IolC-like_sf"/>
</dbReference>
<dbReference type="InterPro" id="IPR030830">
    <property type="entry name" value="Myo_inos_IolC"/>
</dbReference>
<sequence>MSEQPSYDLLCMGRSCIDLYSNDIGAPFEQITGFSAFVGGCPTNISTAARRLGVKSSLFTGVGEDPVGDFILHFLDNEGIDRRYTVRKPGRRSSAVILGIEPPDKFPLVYYRDNCADIALTIGDVQQIPIEKFRALLISGTGLSKEPSRSATAYAAEIASERGVAVFLDIDFRADQWPDVQTFGAAVRSVLPCVDYVIGTDTEIKAAAYKGSGKAEIQHSQVNESSVEADLAESIRTLLGKGPKRLFQKSGTDGCYMVEQPGDERVHVPGFPVQVVNTLGAGDGFAGGLLYGFLNGWEWAKAARFANACGAYLVTQHGCANFMPTQDDIQTFLKQHGGL</sequence>
<dbReference type="Gene3D" id="3.40.1190.20">
    <property type="match status" value="1"/>
</dbReference>
<dbReference type="SUPFAM" id="SSF53613">
    <property type="entry name" value="Ribokinase-like"/>
    <property type="match status" value="1"/>
</dbReference>
<reference evidence="7" key="2">
    <citation type="submission" date="2024-05" db="EMBL/GenBank/DDBJ databases">
        <title>Rhodohalobacter halophilus gen. nov., sp. nov., a moderately halophilic member of the family Balneolaceae.</title>
        <authorList>
            <person name="Xia J."/>
        </authorList>
    </citation>
    <scope>NUCLEOTIDE SEQUENCE</scope>
    <source>
        <strain evidence="7">WB101</strain>
    </source>
</reference>
<comment type="similarity">
    <text evidence="1">Belongs to the carbohydrate kinase PfkB family.</text>
</comment>
<reference evidence="7" key="1">
    <citation type="submission" date="2022-01" db="EMBL/GenBank/DDBJ databases">
        <authorList>
            <person name="Wang Y."/>
        </authorList>
    </citation>
    <scope>NUCLEOTIDE SEQUENCE</scope>
    <source>
        <strain evidence="7">WB101</strain>
    </source>
</reference>
<evidence type="ECO:0000313" key="8">
    <source>
        <dbReference type="Proteomes" id="UP001165366"/>
    </source>
</evidence>
<dbReference type="PANTHER" id="PTHR43085">
    <property type="entry name" value="HEXOKINASE FAMILY MEMBER"/>
    <property type="match status" value="1"/>
</dbReference>
<dbReference type="InterPro" id="IPR050306">
    <property type="entry name" value="PfkB_Carbo_kinase"/>
</dbReference>
<keyword evidence="4" id="KW-0418">Kinase</keyword>
<dbReference type="InterPro" id="IPR002173">
    <property type="entry name" value="Carboh/pur_kinase_PfkB_CS"/>
</dbReference>
<dbReference type="Pfam" id="PF00294">
    <property type="entry name" value="PfkB"/>
    <property type="match status" value="1"/>
</dbReference>
<evidence type="ECO:0000256" key="2">
    <source>
        <dbReference type="ARBA" id="ARBA00022679"/>
    </source>
</evidence>